<comment type="subunit">
    <text evidence="4">Homodimer.</text>
</comment>
<dbReference type="Pfam" id="PF00155">
    <property type="entry name" value="Aminotran_1_2"/>
    <property type="match status" value="1"/>
</dbReference>
<evidence type="ECO:0000256" key="1">
    <source>
        <dbReference type="ARBA" id="ARBA00001933"/>
    </source>
</evidence>
<evidence type="ECO:0000256" key="13">
    <source>
        <dbReference type="RuleBase" id="RU003693"/>
    </source>
</evidence>
<dbReference type="GO" id="GO:0030170">
    <property type="term" value="F:pyridoxal phosphate binding"/>
    <property type="evidence" value="ECO:0007669"/>
    <property type="project" value="InterPro"/>
</dbReference>
<dbReference type="OrthoDB" id="9807157at2"/>
<reference evidence="16 17" key="1">
    <citation type="submission" date="2019-04" db="EMBL/GenBank/DDBJ databases">
        <authorList>
            <person name="Seth-Smith MB H."/>
            <person name="Seth-Smith H."/>
        </authorList>
    </citation>
    <scope>NUCLEOTIDE SEQUENCE [LARGE SCALE GENOMIC DNA]</scope>
    <source>
        <strain evidence="16">USB-603019</strain>
    </source>
</reference>
<dbReference type="EMBL" id="LR584267">
    <property type="protein sequence ID" value="VHO01398.1"/>
    <property type="molecule type" value="Genomic_DNA"/>
</dbReference>
<evidence type="ECO:0000256" key="7">
    <source>
        <dbReference type="ARBA" id="ARBA00022756"/>
    </source>
</evidence>
<evidence type="ECO:0000256" key="5">
    <source>
        <dbReference type="ARBA" id="ARBA00013187"/>
    </source>
</evidence>
<evidence type="ECO:0000256" key="10">
    <source>
        <dbReference type="ARBA" id="ARBA00032610"/>
    </source>
</evidence>
<dbReference type="Proteomes" id="UP000324288">
    <property type="component" value="Chromosome"/>
</dbReference>
<keyword evidence="6" id="KW-0808">Transferase</keyword>
<evidence type="ECO:0000256" key="4">
    <source>
        <dbReference type="ARBA" id="ARBA00011738"/>
    </source>
</evidence>
<evidence type="ECO:0000256" key="6">
    <source>
        <dbReference type="ARBA" id="ARBA00022679"/>
    </source>
</evidence>
<keyword evidence="17" id="KW-1185">Reference proteome</keyword>
<dbReference type="GeneID" id="84895237"/>
<dbReference type="InterPro" id="IPR050087">
    <property type="entry name" value="AON_synthase_class-II"/>
</dbReference>
<feature type="compositionally biased region" description="Polar residues" evidence="14">
    <location>
        <begin position="1"/>
        <end position="29"/>
    </location>
</feature>
<comment type="pathway">
    <text evidence="2">Cofactor biosynthesis; biotin biosynthesis.</text>
</comment>
<evidence type="ECO:0000259" key="15">
    <source>
        <dbReference type="Pfam" id="PF00155"/>
    </source>
</evidence>
<dbReference type="PANTHER" id="PTHR13693:SF100">
    <property type="entry name" value="8-AMINO-7-OXONONANOATE SYNTHASE"/>
    <property type="match status" value="1"/>
</dbReference>
<dbReference type="GO" id="GO:0008710">
    <property type="term" value="F:8-amino-7-oxononanoate synthase activity"/>
    <property type="evidence" value="ECO:0007669"/>
    <property type="project" value="UniProtKB-EC"/>
</dbReference>
<evidence type="ECO:0000256" key="8">
    <source>
        <dbReference type="ARBA" id="ARBA00022898"/>
    </source>
</evidence>
<accession>A0A5E3ZZI0</accession>
<dbReference type="InterPro" id="IPR015421">
    <property type="entry name" value="PyrdxlP-dep_Trfase_major"/>
</dbReference>
<dbReference type="SUPFAM" id="SSF53383">
    <property type="entry name" value="PLP-dependent transferases"/>
    <property type="match status" value="1"/>
</dbReference>
<keyword evidence="7" id="KW-0093">Biotin biosynthesis</keyword>
<comment type="cofactor">
    <cofactor evidence="1 13">
        <name>pyridoxal 5'-phosphate</name>
        <dbReference type="ChEBI" id="CHEBI:597326"/>
    </cofactor>
</comment>
<evidence type="ECO:0000313" key="16">
    <source>
        <dbReference type="EMBL" id="VHO01398.1"/>
    </source>
</evidence>
<dbReference type="InterPro" id="IPR001917">
    <property type="entry name" value="Aminotrans_II_pyridoxalP_BS"/>
</dbReference>
<feature type="domain" description="Aminotransferase class I/classII large" evidence="15">
    <location>
        <begin position="44"/>
        <end position="378"/>
    </location>
</feature>
<dbReference type="GO" id="GO:0009102">
    <property type="term" value="P:biotin biosynthetic process"/>
    <property type="evidence" value="ECO:0007669"/>
    <property type="project" value="UniProtKB-KW"/>
</dbReference>
<dbReference type="InterPro" id="IPR015422">
    <property type="entry name" value="PyrdxlP-dep_Trfase_small"/>
</dbReference>
<dbReference type="PANTHER" id="PTHR13693">
    <property type="entry name" value="CLASS II AMINOTRANSFERASE/8-AMINO-7-OXONONANOATE SYNTHASE"/>
    <property type="match status" value="1"/>
</dbReference>
<feature type="region of interest" description="Disordered" evidence="14">
    <location>
        <begin position="1"/>
        <end position="37"/>
    </location>
</feature>
<comment type="similarity">
    <text evidence="3">Belongs to the class-II pyridoxal-phosphate-dependent aminotransferase family. BioF subfamily.</text>
</comment>
<proteinExistence type="inferred from homology"/>
<evidence type="ECO:0000256" key="9">
    <source>
        <dbReference type="ARBA" id="ARBA00023315"/>
    </source>
</evidence>
<dbReference type="AlphaFoldDB" id="A0A5E3ZZI0"/>
<dbReference type="InterPro" id="IPR004839">
    <property type="entry name" value="Aminotransferase_I/II_large"/>
</dbReference>
<evidence type="ECO:0000256" key="12">
    <source>
        <dbReference type="ARBA" id="ARBA00047715"/>
    </source>
</evidence>
<dbReference type="Gene3D" id="3.40.640.10">
    <property type="entry name" value="Type I PLP-dependent aspartate aminotransferase-like (Major domain)"/>
    <property type="match status" value="1"/>
</dbReference>
<evidence type="ECO:0000256" key="2">
    <source>
        <dbReference type="ARBA" id="ARBA00004746"/>
    </source>
</evidence>
<protein>
    <recommendedName>
        <fullName evidence="5">8-amino-7-oxononanoate synthase</fullName>
        <ecNumber evidence="5">2.3.1.47</ecNumber>
    </recommendedName>
    <alternativeName>
        <fullName evidence="10">7-keto-8-amino-pelargonic acid synthase</fullName>
    </alternativeName>
    <alternativeName>
        <fullName evidence="11">8-amino-7-ketopelargonate synthase</fullName>
    </alternativeName>
</protein>
<gene>
    <name evidence="16" type="primary">bioF1</name>
    <name evidence="16" type="ORF">LC603019_01334</name>
</gene>
<dbReference type="InterPro" id="IPR015424">
    <property type="entry name" value="PyrdxlP-dep_Trfase"/>
</dbReference>
<keyword evidence="8 13" id="KW-0663">Pyridoxal phosphate</keyword>
<name>A0A5E3ZZI0_9ACTN</name>
<dbReference type="Gene3D" id="3.90.1150.10">
    <property type="entry name" value="Aspartate Aminotransferase, domain 1"/>
    <property type="match status" value="1"/>
</dbReference>
<organism evidence="16 17">
    <name type="scientific">Lawsonella clevelandensis</name>
    <dbReference type="NCBI Taxonomy" id="1528099"/>
    <lineage>
        <taxon>Bacteria</taxon>
        <taxon>Bacillati</taxon>
        <taxon>Actinomycetota</taxon>
        <taxon>Actinomycetes</taxon>
        <taxon>Mycobacteriales</taxon>
        <taxon>Lawsonellaceae</taxon>
        <taxon>Lawsonella</taxon>
    </lineage>
</organism>
<dbReference type="EC" id="2.3.1.47" evidence="5"/>
<dbReference type="RefSeq" id="WP_053962353.1">
    <property type="nucleotide sequence ID" value="NZ_CP009312.1"/>
</dbReference>
<evidence type="ECO:0000256" key="11">
    <source>
        <dbReference type="ARBA" id="ARBA00033381"/>
    </source>
</evidence>
<sequence length="387" mass="40205">MSTRSKALTPSQQSVLHSVQSISRPSSDTPIVRQDTPRPATHSFIDLASNDYLGLARHPRVQAAAHQAIDQWGVGATGSRVVAGTVPLHHRCETKIAAFLGFPAALLFSSGYLANLAAVTALVPPGATLICDTRNHASLIDACRLTTAPRIICDVANPQELAAALHQVASAVVICDVVDSTDGSVLDIPAIYHTTHVAGALLIADFAHGLGVLGPDGRGALPALWTAGQAPTDLVITCTLSKALGSQGGVVLCSAEQRQHLVNTARPFIFDTALAPSCAAAATAAVEIVAREPTRVEALHQHMSALTNALDLPPVAAGVVAIPLGNPMRASVVHRTVLSAGVEVGCFRPPSVPWQRSGLRLGGRADLSPEQLARAVTVLRDALQQGN</sequence>
<evidence type="ECO:0000313" key="17">
    <source>
        <dbReference type="Proteomes" id="UP000324288"/>
    </source>
</evidence>
<dbReference type="PROSITE" id="PS00599">
    <property type="entry name" value="AA_TRANSFER_CLASS_2"/>
    <property type="match status" value="1"/>
</dbReference>
<evidence type="ECO:0000256" key="3">
    <source>
        <dbReference type="ARBA" id="ARBA00010008"/>
    </source>
</evidence>
<comment type="catalytic activity">
    <reaction evidence="12">
        <text>6-carboxyhexanoyl-[ACP] + L-alanine + H(+) = (8S)-8-amino-7-oxononanoate + holo-[ACP] + CO2</text>
        <dbReference type="Rhea" id="RHEA:42288"/>
        <dbReference type="Rhea" id="RHEA-COMP:9685"/>
        <dbReference type="Rhea" id="RHEA-COMP:9955"/>
        <dbReference type="ChEBI" id="CHEBI:15378"/>
        <dbReference type="ChEBI" id="CHEBI:16526"/>
        <dbReference type="ChEBI" id="CHEBI:57972"/>
        <dbReference type="ChEBI" id="CHEBI:64479"/>
        <dbReference type="ChEBI" id="CHEBI:78846"/>
        <dbReference type="ChEBI" id="CHEBI:149468"/>
        <dbReference type="EC" id="2.3.1.47"/>
    </reaction>
</comment>
<keyword evidence="9" id="KW-0012">Acyltransferase</keyword>
<evidence type="ECO:0000256" key="14">
    <source>
        <dbReference type="SAM" id="MobiDB-lite"/>
    </source>
</evidence>